<sequence>MTERIPSGDGEAPEGAGGTPARTHRTSGGQRTRRTRPDGAPGGGGLGGGALDGGGSGGGGSGGGALDGGGLDGGASGGGAPAGQAVTSLVVTAVIGAVGWAALAAESFAGPPPQNYRDALILVPWTMYAVLLVGIHRLQRHRTGRVAVVGLVTIMVGMVVSVVGTLGAVLGNASMEAVAFPGGPGLFLLGLVVFGAVTVHAGVLPAWTGVLIALSQVLAALIGVVLSWRVPLHSHGSYTGGIGFGLTMAALAFALHRYGRDPAPSGRNQDPSGSRRAPSSGR</sequence>
<evidence type="ECO:0000256" key="1">
    <source>
        <dbReference type="SAM" id="MobiDB-lite"/>
    </source>
</evidence>
<dbReference type="AlphaFoldDB" id="A0A7W9MHU1"/>
<evidence type="ECO:0000313" key="3">
    <source>
        <dbReference type="EMBL" id="MBB5820931.1"/>
    </source>
</evidence>
<keyword evidence="2" id="KW-0812">Transmembrane</keyword>
<keyword evidence="2" id="KW-1133">Transmembrane helix</keyword>
<feature type="transmembrane region" description="Helical" evidence="2">
    <location>
        <begin position="236"/>
        <end position="255"/>
    </location>
</feature>
<accession>A0A7W9MHU1</accession>
<feature type="transmembrane region" description="Helical" evidence="2">
    <location>
        <begin position="182"/>
        <end position="203"/>
    </location>
</feature>
<feature type="compositionally biased region" description="Gly residues" evidence="1">
    <location>
        <begin position="40"/>
        <end position="65"/>
    </location>
</feature>
<dbReference type="RefSeq" id="WP_184547166.1">
    <property type="nucleotide sequence ID" value="NZ_JACHMP010000001.1"/>
</dbReference>
<evidence type="ECO:0000256" key="2">
    <source>
        <dbReference type="SAM" id="Phobius"/>
    </source>
</evidence>
<keyword evidence="2" id="KW-0472">Membrane</keyword>
<organism evidence="3 4">
    <name type="scientific">Streptosporangium becharense</name>
    <dbReference type="NCBI Taxonomy" id="1816182"/>
    <lineage>
        <taxon>Bacteria</taxon>
        <taxon>Bacillati</taxon>
        <taxon>Actinomycetota</taxon>
        <taxon>Actinomycetes</taxon>
        <taxon>Streptosporangiales</taxon>
        <taxon>Streptosporangiaceae</taxon>
        <taxon>Streptosporangium</taxon>
    </lineage>
</organism>
<feature type="transmembrane region" description="Helical" evidence="2">
    <location>
        <begin position="210"/>
        <end position="230"/>
    </location>
</feature>
<feature type="region of interest" description="Disordered" evidence="1">
    <location>
        <begin position="1"/>
        <end position="65"/>
    </location>
</feature>
<feature type="transmembrane region" description="Helical" evidence="2">
    <location>
        <begin position="85"/>
        <end position="104"/>
    </location>
</feature>
<keyword evidence="4" id="KW-1185">Reference proteome</keyword>
<feature type="compositionally biased region" description="Low complexity" evidence="1">
    <location>
        <begin position="271"/>
        <end position="282"/>
    </location>
</feature>
<dbReference type="EMBL" id="JACHMP010000001">
    <property type="protein sequence ID" value="MBB5820931.1"/>
    <property type="molecule type" value="Genomic_DNA"/>
</dbReference>
<evidence type="ECO:0000313" key="4">
    <source>
        <dbReference type="Proteomes" id="UP000540685"/>
    </source>
</evidence>
<feature type="transmembrane region" description="Helical" evidence="2">
    <location>
        <begin position="116"/>
        <end position="135"/>
    </location>
</feature>
<proteinExistence type="predicted"/>
<reference evidence="3 4" key="1">
    <citation type="submission" date="2020-08" db="EMBL/GenBank/DDBJ databases">
        <title>Sequencing the genomes of 1000 actinobacteria strains.</title>
        <authorList>
            <person name="Klenk H.-P."/>
        </authorList>
    </citation>
    <scope>NUCLEOTIDE SEQUENCE [LARGE SCALE GENOMIC DNA]</scope>
    <source>
        <strain evidence="3 4">DSM 46887</strain>
    </source>
</reference>
<gene>
    <name evidence="3" type="ORF">F4562_003993</name>
</gene>
<comment type="caution">
    <text evidence="3">The sequence shown here is derived from an EMBL/GenBank/DDBJ whole genome shotgun (WGS) entry which is preliminary data.</text>
</comment>
<protein>
    <submittedName>
        <fullName evidence="3">Uncharacterized protein</fullName>
    </submittedName>
</protein>
<feature type="transmembrane region" description="Helical" evidence="2">
    <location>
        <begin position="147"/>
        <end position="170"/>
    </location>
</feature>
<name>A0A7W9MHU1_9ACTN</name>
<dbReference type="Proteomes" id="UP000540685">
    <property type="component" value="Unassembled WGS sequence"/>
</dbReference>
<feature type="region of interest" description="Disordered" evidence="1">
    <location>
        <begin position="261"/>
        <end position="282"/>
    </location>
</feature>